<feature type="region of interest" description="Disordered" evidence="3">
    <location>
        <begin position="578"/>
        <end position="601"/>
    </location>
</feature>
<dbReference type="InterPro" id="IPR000408">
    <property type="entry name" value="Reg_chr_condens"/>
</dbReference>
<dbReference type="PANTHER" id="PTHR45622">
    <property type="entry name" value="UBIQUITIN-PROTEIN LIGASE E3A-RELATED"/>
    <property type="match status" value="1"/>
</dbReference>
<sequence length="860" mass="92672">MTIASESSEGREVLVWSFSDRCASSPGELPAPLLFRPAAPLESVSCGGALVAFVTADKKLYLMGLGSQLSKFDSAPRLVEALQQQDILQVSCGSGGRVVAMSSSGAAFEVRSPSGLEAGVAAGIAAAKAVAGSVGGLLASFGRLRRLQMPLQAQRVSCGGAHVLLLAEPGILFSFGDGQCGQLGLGAAVRSTSVPTCVEALAQFQVCDVAAGSAHSCAATTYGNLFTWGDNYRGQLGDGTRASKWNPSLIGSVEFVTAVAADEASAALTAMGAVFAWGFSGRVEPIPVFLGGRRVQSIALSSEVLCARSHGNELLMVNLQLEVNGGAINGLGAPWLAHGAVASLSASGRHVVALTLSQVSLSSPSPQQVVPNELRADVGLSTLGMSQAAGQFSTGPTTHSREPVTADQFSAQMKNNSTNNNNRNDINNNDKNNNNNHRLEEAVEELRAQSAELRRAVEEADSRFIRVGAELSREQAQVVQLRRQAESVGIHEELQMLRAELARELQEDEVETEFLRLYSSAPVWQDPSLVGEPLPAAIQDLREKCGLLRREELLLRREDDCLAADVLSVRAELAESKRHLPRTPAATPERRPSSTSFLPQPWHRKLGRRRSNFAWQALKCSNNWLRTSAESWRRSGCASALRKLGSVIRSPKCRALSGPDTWTITTAAATATTTTTKTNLRLQRSVTALRGEFFAAQRRAQELSDSLAQAAAKQLEARRQVLGEMRRHLAGELAVEQDLEVHLFDRAQRFAEETGKLYAEVQELHQQQQQQSQAATDTAVTGLLVAPPPPPDPGMQQQRQQQQQLHQHHNSNSNNNNQDEHRARLMQLAEATPATGREGQQGTYIPLLQIGGASWHRRSP</sequence>
<proteinExistence type="predicted"/>
<dbReference type="EMBL" id="CAJNNW010002924">
    <property type="protein sequence ID" value="CAE8644816.1"/>
    <property type="molecule type" value="Genomic_DNA"/>
</dbReference>
<feature type="region of interest" description="Disordered" evidence="3">
    <location>
        <begin position="413"/>
        <end position="435"/>
    </location>
</feature>
<dbReference type="Proteomes" id="UP000654075">
    <property type="component" value="Unassembled WGS sequence"/>
</dbReference>
<dbReference type="Proteomes" id="UP000626109">
    <property type="component" value="Unassembled WGS sequence"/>
</dbReference>
<evidence type="ECO:0000313" key="7">
    <source>
        <dbReference type="Proteomes" id="UP000626109"/>
    </source>
</evidence>
<feature type="compositionally biased region" description="Low complexity" evidence="3">
    <location>
        <begin position="796"/>
        <end position="817"/>
    </location>
</feature>
<reference evidence="5" key="1">
    <citation type="submission" date="2021-02" db="EMBL/GenBank/DDBJ databases">
        <authorList>
            <person name="Dougan E. K."/>
            <person name="Rhodes N."/>
            <person name="Thang M."/>
            <person name="Chan C."/>
        </authorList>
    </citation>
    <scope>NUCLEOTIDE SEQUENCE</scope>
</reference>
<evidence type="ECO:0000313" key="5">
    <source>
        <dbReference type="EMBL" id="CAE8644816.1"/>
    </source>
</evidence>
<comment type="caution">
    <text evidence="5">The sequence shown here is derived from an EMBL/GenBank/DDBJ whole genome shotgun (WGS) entry which is preliminary data.</text>
</comment>
<dbReference type="PRINTS" id="PR00633">
    <property type="entry name" value="RCCNDNSATION"/>
</dbReference>
<name>A0A813I4A1_POLGL</name>
<dbReference type="OrthoDB" id="293800at2759"/>
<accession>A0A813I4A1</accession>
<dbReference type="Gene3D" id="2.130.10.30">
    <property type="entry name" value="Regulator of chromosome condensation 1/beta-lactamase-inhibitor protein II"/>
    <property type="match status" value="2"/>
</dbReference>
<evidence type="ECO:0000313" key="6">
    <source>
        <dbReference type="EMBL" id="CAE8719077.1"/>
    </source>
</evidence>
<dbReference type="Pfam" id="PF00415">
    <property type="entry name" value="RCC1"/>
    <property type="match status" value="2"/>
</dbReference>
<dbReference type="EMBL" id="CAJNNV010004177">
    <property type="protein sequence ID" value="CAE8590271.1"/>
    <property type="molecule type" value="Genomic_DNA"/>
</dbReference>
<evidence type="ECO:0000256" key="3">
    <source>
        <dbReference type="SAM" id="MobiDB-lite"/>
    </source>
</evidence>
<gene>
    <name evidence="4" type="ORF">PGLA1383_LOCUS8993</name>
    <name evidence="5" type="ORF">PGLA2088_LOCUS3380</name>
    <name evidence="6" type="ORF">PGLA2088_LOCUS40432</name>
</gene>
<dbReference type="SUPFAM" id="SSF50985">
    <property type="entry name" value="RCC1/BLIP-II"/>
    <property type="match status" value="1"/>
</dbReference>
<dbReference type="PANTHER" id="PTHR45622:SF70">
    <property type="entry name" value="SECRETION-REGULATING GUANINE NUCLEOTIDE EXCHANGE FACTOR"/>
    <property type="match status" value="1"/>
</dbReference>
<dbReference type="EMBL" id="CAJNNW010033469">
    <property type="protein sequence ID" value="CAE8719077.1"/>
    <property type="molecule type" value="Genomic_DNA"/>
</dbReference>
<evidence type="ECO:0000256" key="1">
    <source>
        <dbReference type="ARBA" id="ARBA00022737"/>
    </source>
</evidence>
<feature type="compositionally biased region" description="Low complexity" evidence="3">
    <location>
        <begin position="415"/>
        <end position="435"/>
    </location>
</feature>
<dbReference type="InterPro" id="IPR009091">
    <property type="entry name" value="RCC1/BLIP-II"/>
</dbReference>
<feature type="repeat" description="RCC1" evidence="2">
    <location>
        <begin position="223"/>
        <end position="271"/>
    </location>
</feature>
<protein>
    <submittedName>
        <fullName evidence="5">Uncharacterized protein</fullName>
    </submittedName>
</protein>
<dbReference type="AlphaFoldDB" id="A0A813I4A1"/>
<evidence type="ECO:0000313" key="4">
    <source>
        <dbReference type="EMBL" id="CAE8590271.1"/>
    </source>
</evidence>
<keyword evidence="1" id="KW-0677">Repeat</keyword>
<evidence type="ECO:0000256" key="2">
    <source>
        <dbReference type="PROSITE-ProRule" id="PRU00235"/>
    </source>
</evidence>
<feature type="repeat" description="RCC1" evidence="2">
    <location>
        <begin position="170"/>
        <end position="222"/>
    </location>
</feature>
<dbReference type="GO" id="GO:0005737">
    <property type="term" value="C:cytoplasm"/>
    <property type="evidence" value="ECO:0007669"/>
    <property type="project" value="TreeGrafter"/>
</dbReference>
<feature type="region of interest" description="Disordered" evidence="3">
    <location>
        <begin position="782"/>
        <end position="818"/>
    </location>
</feature>
<keyword evidence="8" id="KW-1185">Reference proteome</keyword>
<organism evidence="5 7">
    <name type="scientific">Polarella glacialis</name>
    <name type="common">Dinoflagellate</name>
    <dbReference type="NCBI Taxonomy" id="89957"/>
    <lineage>
        <taxon>Eukaryota</taxon>
        <taxon>Sar</taxon>
        <taxon>Alveolata</taxon>
        <taxon>Dinophyceae</taxon>
        <taxon>Suessiales</taxon>
        <taxon>Suessiaceae</taxon>
        <taxon>Polarella</taxon>
    </lineage>
</organism>
<dbReference type="InterPro" id="IPR051709">
    <property type="entry name" value="Ub-ligase/GTPase-reg"/>
</dbReference>
<evidence type="ECO:0000313" key="8">
    <source>
        <dbReference type="Proteomes" id="UP000654075"/>
    </source>
</evidence>
<dbReference type="PROSITE" id="PS50012">
    <property type="entry name" value="RCC1_3"/>
    <property type="match status" value="2"/>
</dbReference>